<gene>
    <name evidence="2" type="ordered locus">SRU_0130</name>
</gene>
<dbReference type="KEGG" id="sru:SRU_0130"/>
<accession>Q2S698</accession>
<reference evidence="2 3" key="1">
    <citation type="journal article" date="2005" name="Proc. Natl. Acad. Sci. U.S.A.">
        <title>The genome of Salinibacter ruber: convergence and gene exchange among hyperhalophilic bacteria and archaea.</title>
        <authorList>
            <person name="Mongodin E.F."/>
            <person name="Nelson K.E."/>
            <person name="Daugherty S."/>
            <person name="Deboy R.T."/>
            <person name="Wister J."/>
            <person name="Khouri H."/>
            <person name="Weidman J."/>
            <person name="Walsh D.A."/>
            <person name="Papke R.T."/>
            <person name="Sanchez Perez G."/>
            <person name="Sharma A.K."/>
            <person name="Nesbo C.L."/>
            <person name="MacLeod D."/>
            <person name="Bapteste E."/>
            <person name="Doolittle W.F."/>
            <person name="Charlebois R.L."/>
            <person name="Legault B."/>
            <person name="Rodriguez-Valera F."/>
        </authorList>
    </citation>
    <scope>NUCLEOTIDE SEQUENCE [LARGE SCALE GENOMIC DNA]</scope>
    <source>
        <strain evidence="3">DSM 13855 / CECT 5946 / M31</strain>
    </source>
</reference>
<dbReference type="AlphaFoldDB" id="Q2S698"/>
<dbReference type="EMBL" id="CP000159">
    <property type="protein sequence ID" value="ABC43746.1"/>
    <property type="molecule type" value="Genomic_DNA"/>
</dbReference>
<feature type="chain" id="PRO_5004215258" evidence="1">
    <location>
        <begin position="39"/>
        <end position="312"/>
    </location>
</feature>
<dbReference type="InterPro" id="IPR047111">
    <property type="entry name" value="YbaP-like"/>
</dbReference>
<dbReference type="OrthoDB" id="9798714at2"/>
<dbReference type="PANTHER" id="PTHR40590">
    <property type="entry name" value="CYTOPLASMIC PROTEIN-RELATED"/>
    <property type="match status" value="1"/>
</dbReference>
<dbReference type="STRING" id="309807.SRU_0130"/>
<keyword evidence="1" id="KW-0732">Signal</keyword>
<protein>
    <submittedName>
        <fullName evidence="2">GumN protein</fullName>
    </submittedName>
</protein>
<keyword evidence="3" id="KW-1185">Reference proteome</keyword>
<dbReference type="Pfam" id="PF01963">
    <property type="entry name" value="TraB_PrgY_gumN"/>
    <property type="match status" value="1"/>
</dbReference>
<evidence type="ECO:0000313" key="3">
    <source>
        <dbReference type="Proteomes" id="UP000008674"/>
    </source>
</evidence>
<dbReference type="Proteomes" id="UP000008674">
    <property type="component" value="Chromosome"/>
</dbReference>
<dbReference type="HOGENOM" id="CLU_057525_0_0_10"/>
<evidence type="ECO:0000313" key="2">
    <source>
        <dbReference type="EMBL" id="ABC43746.1"/>
    </source>
</evidence>
<dbReference type="EnsemblBacteria" id="ABC43746">
    <property type="protein sequence ID" value="ABC43746"/>
    <property type="gene ID" value="SRU_0130"/>
</dbReference>
<dbReference type="eggNOG" id="COG3735">
    <property type="taxonomic scope" value="Bacteria"/>
</dbReference>
<dbReference type="CDD" id="cd14789">
    <property type="entry name" value="Tiki"/>
    <property type="match status" value="1"/>
</dbReference>
<sequence length="312" mass="35132">MAFDMSTSTRSRYGLRHVFGLLLAAVLAAPALAQPACAQGTSATPHMLWRVASEANGTEGYLVGSVHVMKKEAYPLDSVFREAFSEADVLVLEANLDSMQVKAKTLVRELALYPPGKTLKKELPDETYAMLEKRAEKIGLNLAQMQRMEPWMVSIMIPTRQMQKAGYSQNQGLDRHFFDKAKKAGTSVRALETAEEQMRFFDDLPPEKQEAYLRQSLKKADRTVENFDKIVRYWRTGNASGIEEMMVEQMKNDAPALYERLITERNATWMPRLTEILESEALPMIVVGAGHVVGANGLVELLREKGYRVEQL</sequence>
<dbReference type="PANTHER" id="PTHR40590:SF1">
    <property type="entry name" value="CYTOPLASMIC PROTEIN"/>
    <property type="match status" value="1"/>
</dbReference>
<name>Q2S698_SALRD</name>
<dbReference type="InterPro" id="IPR002816">
    <property type="entry name" value="TraB/PrgY/GumN_fam"/>
</dbReference>
<evidence type="ECO:0000256" key="1">
    <source>
        <dbReference type="SAM" id="SignalP"/>
    </source>
</evidence>
<organism evidence="2 3">
    <name type="scientific">Salinibacter ruber (strain DSM 13855 / M31)</name>
    <dbReference type="NCBI Taxonomy" id="309807"/>
    <lineage>
        <taxon>Bacteria</taxon>
        <taxon>Pseudomonadati</taxon>
        <taxon>Rhodothermota</taxon>
        <taxon>Rhodothermia</taxon>
        <taxon>Rhodothermales</taxon>
        <taxon>Salinibacteraceae</taxon>
        <taxon>Salinibacter</taxon>
    </lineage>
</organism>
<proteinExistence type="predicted"/>
<feature type="signal peptide" evidence="1">
    <location>
        <begin position="1"/>
        <end position="38"/>
    </location>
</feature>